<feature type="transmembrane region" description="Helical" evidence="3">
    <location>
        <begin position="262"/>
        <end position="283"/>
    </location>
</feature>
<proteinExistence type="predicted"/>
<dbReference type="InterPro" id="IPR010383">
    <property type="entry name" value="Glyco_hydrolase_94_b-supersand"/>
</dbReference>
<dbReference type="SMART" id="SM01068">
    <property type="entry name" value="CBM_X"/>
    <property type="match status" value="1"/>
</dbReference>
<evidence type="ECO:0000259" key="6">
    <source>
        <dbReference type="Pfam" id="PF10091"/>
    </source>
</evidence>
<dbReference type="SUPFAM" id="SSF48208">
    <property type="entry name" value="Six-hairpin glycosidases"/>
    <property type="match status" value="1"/>
</dbReference>
<dbReference type="Proteomes" id="UP000446348">
    <property type="component" value="Unassembled WGS sequence"/>
</dbReference>
<dbReference type="InterPro" id="IPR052047">
    <property type="entry name" value="GH94_Enzymes"/>
</dbReference>
<protein>
    <recommendedName>
        <fullName evidence="10">Cellobiose phosphorylase</fullName>
    </recommendedName>
</protein>
<feature type="domain" description="Glycosyl hydrolase 94 supersandwich" evidence="5">
    <location>
        <begin position="1271"/>
        <end position="1525"/>
    </location>
</feature>
<dbReference type="InterPro" id="IPR011013">
    <property type="entry name" value="Gal_mutarotase_sf_dom"/>
</dbReference>
<dbReference type="Pfam" id="PF06165">
    <property type="entry name" value="GH94_b-supersand"/>
    <property type="match status" value="2"/>
</dbReference>
<dbReference type="InterPro" id="IPR033432">
    <property type="entry name" value="GH94_catalytic"/>
</dbReference>
<name>A0A845RCA2_9FIRM</name>
<sequence length="2435" mass="270149">MNSELFPIIEERVRAAAQTKPSGIRSLKKSVRRWLRDLRTAYDSLPAAPEEAWARWLSDNFYTLEGHAKQILRDLHGFKGSGTACMRLYAAVERVFMDGRVVPDQAHVGQTLLFAGSLGELGERQFDFLYTALRCALLHAATDACAAQTAMEERERLISYAVVELNRICELDFDALISQCSAVEAILAKDPSGVYPRMAEQSRSHYRHVAARIAKRCGTAESAVAQDVLNCAEIAKGERERHVGFYLLNHDPRSIHARRRAIAALTLTWLVPVLLCMLIWGGFHSLTAALVSYLPLVEILRIITCGLAARRVAPAHIPRMELGDDAPETIVAVSTLLPAAAKADELRERLEQLYFSNRGDHLKFCVLADFKEDRRPYNPQDELNMSAAKRVVEQLNKKYGPRFALLVRRRVYSSTQNAYIGWERKRGAIIELIRFLRGGSPAIACFVGDRELLSRAQYLLALDADTLLAFDSADRLLSAAVHPLNRPVIGKHNIVTAGYGILVPRIGTDLNSAKATDFTRVMAGAGGVSTYEQECSDFYQDHFGESIFTGKGLIDIEAFHTVVGRRFPENRVLSHDILEGAYLRAGLLSDVEMTDGMPANALSWLARLHRWIRGDWQNLNFFGRTLQLNGASRPNPISALSRYQLFDNLRRSFVPVAALICVLASAFTGWRAAILLCLIAFLSTALAPLLAAFRALLYGGRFALARRFFARTLPRVFELCGQALLSVVMTAQQAVIAFDAIVRTLWRVFVSHKNLLQWTTAAQSETRDTGFFAVLKKSWLSELIGLCLLIFAPASHGLVKLYGLLFLLYAPAAAACARPAVQRRQTPPGHAGRERLLSLCAQMFRYYEDYADKHNRWLPPDNVQFSPVEAVARRTSPTNIGMMLLSYLAARDFHFIDSRGLYVRLNHVFDTIETLQTWHGNLYNWYSTEDLHVLPEPFVSAVDSGNYLCALVALKEGVREYAAQEPGLETIAARIETILKNTDFSVFYNPKRRLLSIGAGADGRLVSSHYDFLMSEARTASYFAVATRQAQYRHWRALNRTMSRCGAYAGPVSWTGTMFEYFMPHLLLPVYEDSLLDESLHYALYCQKRRARRAGVPWGISESGYFAFDEQLNYQYKAHGVQTLGVKQGLDRECVVAPYATFLTLPFDFDGAMKNLEALESLGLTGRYGFYEAADFTPGRAAPSEGGYAVVRSYMAHHVGMSMVACANALLSGIMQKRFMRDHAMRAAREFLQEQISKDTVVYDRMKDETELCRVETPMRTVSACDGVSPLAPRCALLASGELTHIFSDTGISWLRFGDCDATRRSPDPLLNGQGVLAAVKLCGQTLAAAAAPFYQNGAQWRSEFGPDFVAYHADQGDVGLTQRFSIDRTAPVERCELIVRNRTKLKAVAQVLVYFEPVLARDSDYAAHPAFSKLFVTGERDPAADAVVFVRRRREGGEGPCLCAGFAGRESFECGLKREDMTPYPDGLENLLQFDALPFDGGGATPDGCCALRTTLTVPAHGEQRITLLISCAATREDALDALAGARAEKRAPSPAPLADDTMEARLAARLLPRLLLRAPGGDSRALLENTRGQDALWSMGISGDRPIVLFDWNARPDSARLAAYTRLWTLMRMYRLDFDLCVLGAPSVKTPDGVHVLMPERFDPSAILLLRAAACHIAGEAEPPAPPVWRPAPVLHTDPAPILQAKGRLDVVGGAYVNGRFYVSRVTPLPFSHILANRTFGCLLNDASLGNSWWINAHECRMTQWKNDIATGCDGEKLWLSAGGMLYDLIRGARASFSPEDALYEGAAGNILTAVRVFVPTQGNAKVIDVSLENQTDEEAEIICAYGLEPVLGVTRLNAKYTQFDQEQGCLLMHNPYHMALPCHAAMYAPHEYPSYTTDRAAFLAGDWSARELLPNNDPIAGLIIRKKLPARRRTNIRLILSAGATRADAIAEALRQESPPDSQTAHTIEISTPCAPLDQFINTFAVHQIRSGRLFGRCAFYQCSGAYGFRDQLQDACALRLTEPALLQEQILRCCAVQFEEGDVLHWWHPLPTETRGVRTRFSDDLVWLPYAVCAYVEATGDKTLLDEQVPFCTGGALASREQEQYMQVQASQTHATVFEHCIRALEKAYNLGDRGIPKIGCGDWNDGFSKVGARGEGQSVWLAMFLSIVCGRFAALCDGRDAQRADALRAHAALLRRNVDVSCWDGQWYLRAFYDGGAPLGGHENDECSIDLLAQSFAVFAGMPDQARVNSALDAALTRLVDDRCGIIRLFDPPFADTKQNPGYIKAYPRGIRENGGQYTHAAVWFAQAMLESGRIRDGWKLIDLLNPTARCTDAARAQAFKTEPYYMPADIYTNKDAYGHGGWSIYTGAAAWYLRTVLETLLGLRPKDGVLTFEPHVPDDWTHFTVKLRRENAVLSIEVNRTGARSLTVDGAPAQSVRLDGRDHTILLTI</sequence>
<evidence type="ECO:0000259" key="7">
    <source>
        <dbReference type="Pfam" id="PF17167"/>
    </source>
</evidence>
<keyword evidence="2" id="KW-0808">Transferase</keyword>
<dbReference type="InterPro" id="IPR037018">
    <property type="entry name" value="GH65_N"/>
</dbReference>
<dbReference type="InterPro" id="IPR019282">
    <property type="entry name" value="Glycoamylase-like_cons_dom"/>
</dbReference>
<dbReference type="SUPFAM" id="SSF74650">
    <property type="entry name" value="Galactose mutarotase-like"/>
    <property type="match status" value="2"/>
</dbReference>
<dbReference type="GO" id="GO:0005975">
    <property type="term" value="P:carbohydrate metabolic process"/>
    <property type="evidence" value="ECO:0007669"/>
    <property type="project" value="InterPro"/>
</dbReference>
<dbReference type="GO" id="GO:0030246">
    <property type="term" value="F:carbohydrate binding"/>
    <property type="evidence" value="ECO:0007669"/>
    <property type="project" value="InterPro"/>
</dbReference>
<feature type="transmembrane region" description="Helical" evidence="3">
    <location>
        <begin position="649"/>
        <end position="667"/>
    </location>
</feature>
<dbReference type="Pfam" id="PF10091">
    <property type="entry name" value="Glycoamylase"/>
    <property type="match status" value="1"/>
</dbReference>
<feature type="domain" description="Glycosyl hydrolase 94 catalytic" evidence="7">
    <location>
        <begin position="1949"/>
        <end position="2368"/>
    </location>
</feature>
<dbReference type="GO" id="GO:0016757">
    <property type="term" value="F:glycosyltransferase activity"/>
    <property type="evidence" value="ECO:0007669"/>
    <property type="project" value="UniProtKB-KW"/>
</dbReference>
<feature type="domain" description="Glycoside hydrolase family 65 C-terminal" evidence="4">
    <location>
        <begin position="2369"/>
        <end position="2430"/>
    </location>
</feature>
<dbReference type="EMBL" id="QXWZ01000003">
    <property type="protein sequence ID" value="NBI77806.1"/>
    <property type="molecule type" value="Genomic_DNA"/>
</dbReference>
<dbReference type="InterPro" id="IPR012341">
    <property type="entry name" value="6hp_glycosidase-like_sf"/>
</dbReference>
<dbReference type="InterPro" id="IPR005194">
    <property type="entry name" value="Glyco_hydro_65_C"/>
</dbReference>
<dbReference type="Gene3D" id="2.70.98.40">
    <property type="entry name" value="Glycoside hydrolase, family 65, N-terminal domain"/>
    <property type="match status" value="2"/>
</dbReference>
<reference evidence="8 9" key="1">
    <citation type="submission" date="2018-08" db="EMBL/GenBank/DDBJ databases">
        <title>Murine metabolic-syndrome-specific gut microbial biobank.</title>
        <authorList>
            <person name="Liu C."/>
        </authorList>
    </citation>
    <scope>NUCLEOTIDE SEQUENCE [LARGE SCALE GENOMIC DNA]</scope>
    <source>
        <strain evidence="8 9">X69</strain>
    </source>
</reference>
<feature type="domain" description="Glycoamylase-like" evidence="6">
    <location>
        <begin position="1014"/>
        <end position="1221"/>
    </location>
</feature>
<evidence type="ECO:0000313" key="8">
    <source>
        <dbReference type="EMBL" id="NBI77806.1"/>
    </source>
</evidence>
<feature type="transmembrane region" description="Helical" evidence="3">
    <location>
        <begin position="783"/>
        <end position="809"/>
    </location>
</feature>
<dbReference type="Gene3D" id="1.50.10.140">
    <property type="match status" value="1"/>
</dbReference>
<dbReference type="Gene3D" id="2.60.420.10">
    <property type="entry name" value="Maltose phosphorylase, domain 3"/>
    <property type="match status" value="1"/>
</dbReference>
<evidence type="ECO:0000256" key="1">
    <source>
        <dbReference type="ARBA" id="ARBA00022676"/>
    </source>
</evidence>
<feature type="domain" description="Glycosyl hydrolase 94 supersandwich" evidence="5">
    <location>
        <begin position="1706"/>
        <end position="1924"/>
    </location>
</feature>
<evidence type="ECO:0008006" key="10">
    <source>
        <dbReference type="Google" id="ProtNLM"/>
    </source>
</evidence>
<evidence type="ECO:0000256" key="3">
    <source>
        <dbReference type="SAM" id="Phobius"/>
    </source>
</evidence>
<evidence type="ECO:0000313" key="9">
    <source>
        <dbReference type="Proteomes" id="UP000446348"/>
    </source>
</evidence>
<organism evidence="8 9">
    <name type="scientific">Anaerotruncus colihominis</name>
    <dbReference type="NCBI Taxonomy" id="169435"/>
    <lineage>
        <taxon>Bacteria</taxon>
        <taxon>Bacillati</taxon>
        <taxon>Bacillota</taxon>
        <taxon>Clostridia</taxon>
        <taxon>Eubacteriales</taxon>
        <taxon>Oscillospiraceae</taxon>
        <taxon>Anaerotruncus</taxon>
    </lineage>
</organism>
<dbReference type="PANTHER" id="PTHR37469">
    <property type="entry name" value="CELLOBIONIC ACID PHOSPHORYLASE-RELATED"/>
    <property type="match status" value="1"/>
</dbReference>
<dbReference type="Pfam" id="PF03633">
    <property type="entry name" value="Glyco_hydro_65C"/>
    <property type="match status" value="1"/>
</dbReference>
<keyword evidence="1" id="KW-0328">Glycosyltransferase</keyword>
<keyword evidence="3" id="KW-0472">Membrane</keyword>
<keyword evidence="3" id="KW-1133">Transmembrane helix</keyword>
<gene>
    <name evidence="8" type="ORF">D3Z39_02770</name>
</gene>
<feature type="transmembrane region" description="Helical" evidence="3">
    <location>
        <begin position="673"/>
        <end position="697"/>
    </location>
</feature>
<dbReference type="Gene3D" id="1.50.10.10">
    <property type="match status" value="1"/>
</dbReference>
<evidence type="ECO:0000259" key="5">
    <source>
        <dbReference type="Pfam" id="PF06165"/>
    </source>
</evidence>
<dbReference type="RefSeq" id="WP_160208702.1">
    <property type="nucleotide sequence ID" value="NZ_QXWZ01000003.1"/>
</dbReference>
<keyword evidence="3" id="KW-0812">Transmembrane</keyword>
<dbReference type="PANTHER" id="PTHR37469:SF2">
    <property type="entry name" value="CELLOBIONIC ACID PHOSPHORYLASE"/>
    <property type="match status" value="1"/>
</dbReference>
<dbReference type="InterPro" id="IPR008928">
    <property type="entry name" value="6-hairpin_glycosidase_sf"/>
</dbReference>
<evidence type="ECO:0000256" key="2">
    <source>
        <dbReference type="ARBA" id="ARBA00022679"/>
    </source>
</evidence>
<accession>A0A845RCA2</accession>
<evidence type="ECO:0000259" key="4">
    <source>
        <dbReference type="Pfam" id="PF03633"/>
    </source>
</evidence>
<comment type="caution">
    <text evidence="8">The sequence shown here is derived from an EMBL/GenBank/DDBJ whole genome shotgun (WGS) entry which is preliminary data.</text>
</comment>
<dbReference type="Pfam" id="PF17167">
    <property type="entry name" value="Glyco_hydro_94"/>
    <property type="match status" value="1"/>
</dbReference>
<dbReference type="OrthoDB" id="9769991at2"/>